<accession>A0A8H5FVI9</accession>
<evidence type="ECO:0000313" key="3">
    <source>
        <dbReference type="EMBL" id="KAF5350277.1"/>
    </source>
</evidence>
<keyword evidence="1" id="KW-0175">Coiled coil</keyword>
<evidence type="ECO:0000256" key="1">
    <source>
        <dbReference type="SAM" id="Coils"/>
    </source>
</evidence>
<evidence type="ECO:0000259" key="2">
    <source>
        <dbReference type="Pfam" id="PF20882"/>
    </source>
</evidence>
<proteinExistence type="predicted"/>
<reference evidence="3 4" key="1">
    <citation type="journal article" date="2020" name="ISME J.">
        <title>Uncovering the hidden diversity of litter-decomposition mechanisms in mushroom-forming fungi.</title>
        <authorList>
            <person name="Floudas D."/>
            <person name="Bentzer J."/>
            <person name="Ahren D."/>
            <person name="Johansson T."/>
            <person name="Persson P."/>
            <person name="Tunlid A."/>
        </authorList>
    </citation>
    <scope>NUCLEOTIDE SEQUENCE [LARGE SCALE GENOMIC DNA]</scope>
    <source>
        <strain evidence="3 4">CBS 291.85</strain>
    </source>
</reference>
<feature type="domain" description="Kinetochore protein Sos7 coiled-coil" evidence="2">
    <location>
        <begin position="66"/>
        <end position="141"/>
    </location>
</feature>
<feature type="coiled-coil region" evidence="1">
    <location>
        <begin position="179"/>
        <end position="241"/>
    </location>
</feature>
<dbReference type="PANTHER" id="PTHR37329:SF1">
    <property type="entry name" value="KINETOCHORE PROTEIN SOS7"/>
    <property type="match status" value="1"/>
</dbReference>
<organism evidence="3 4">
    <name type="scientific">Tetrapyrgos nigripes</name>
    <dbReference type="NCBI Taxonomy" id="182062"/>
    <lineage>
        <taxon>Eukaryota</taxon>
        <taxon>Fungi</taxon>
        <taxon>Dikarya</taxon>
        <taxon>Basidiomycota</taxon>
        <taxon>Agaricomycotina</taxon>
        <taxon>Agaricomycetes</taxon>
        <taxon>Agaricomycetidae</taxon>
        <taxon>Agaricales</taxon>
        <taxon>Marasmiineae</taxon>
        <taxon>Marasmiaceae</taxon>
        <taxon>Tetrapyrgos</taxon>
    </lineage>
</organism>
<dbReference type="EMBL" id="JAACJM010000076">
    <property type="protein sequence ID" value="KAF5350277.1"/>
    <property type="molecule type" value="Genomic_DNA"/>
</dbReference>
<dbReference type="GO" id="GO:0000776">
    <property type="term" value="C:kinetochore"/>
    <property type="evidence" value="ECO:0007669"/>
    <property type="project" value="InterPro"/>
</dbReference>
<sequence length="349" mass="39695">MEQEGVLHSAQSLKVLFDSTHSNLRIIRNVADLSSHKPEDEPSVPEDIEMRDPAIVSMEVSSQVSYLRKLKFQYLEQNAKDKYVKYIVSDIDDNPPVTDEDNKKLALVNEQKKERLKQAKKQLHEVHSNIRRLAPSVEDDYVQIQKSTARAAELGQKIIDARLALSRLRQTHPQPRLTLDTAQETLDGQIAEMQELQDKIKDVQDKVQSIKQQMKTGSLEVEGLKTQRAEVEKDAKQVKVEEDDTRLAPLYDWFMASLAFHRSIQDLEEMNSVSDNALELKYRLEDVKGEFHSMTVTLIFMPDTRQLASVEIGDTREVGDELAEVIDAHISTNNVRGLLSAILARARGV</sequence>
<dbReference type="InterPro" id="IPR037475">
    <property type="entry name" value="Sos7"/>
</dbReference>
<dbReference type="InterPro" id="IPR048781">
    <property type="entry name" value="Sos7_CC"/>
</dbReference>
<evidence type="ECO:0000313" key="4">
    <source>
        <dbReference type="Proteomes" id="UP000559256"/>
    </source>
</evidence>
<protein>
    <recommendedName>
        <fullName evidence="2">Kinetochore protein Sos7 coiled-coil domain-containing protein</fullName>
    </recommendedName>
</protein>
<keyword evidence="4" id="KW-1185">Reference proteome</keyword>
<name>A0A8H5FVI9_9AGAR</name>
<dbReference type="PANTHER" id="PTHR37329">
    <property type="entry name" value="KINETOCHORE PROTEIN SOS7"/>
    <property type="match status" value="1"/>
</dbReference>
<dbReference type="AlphaFoldDB" id="A0A8H5FVI9"/>
<dbReference type="GO" id="GO:0034501">
    <property type="term" value="P:protein localization to kinetochore"/>
    <property type="evidence" value="ECO:0007669"/>
    <property type="project" value="InterPro"/>
</dbReference>
<dbReference type="OrthoDB" id="18959at2759"/>
<gene>
    <name evidence="3" type="ORF">D9758_007807</name>
</gene>
<dbReference type="GO" id="GO:0051315">
    <property type="term" value="P:attachment of mitotic spindle microtubules to kinetochore"/>
    <property type="evidence" value="ECO:0007669"/>
    <property type="project" value="TreeGrafter"/>
</dbReference>
<dbReference type="Pfam" id="PF20882">
    <property type="entry name" value="Sos7"/>
    <property type="match status" value="1"/>
</dbReference>
<feature type="coiled-coil region" evidence="1">
    <location>
        <begin position="102"/>
        <end position="129"/>
    </location>
</feature>
<comment type="caution">
    <text evidence="3">The sequence shown here is derived from an EMBL/GenBank/DDBJ whole genome shotgun (WGS) entry which is preliminary data.</text>
</comment>
<dbReference type="Proteomes" id="UP000559256">
    <property type="component" value="Unassembled WGS sequence"/>
</dbReference>